<dbReference type="AlphaFoldDB" id="A0A498KTZ3"/>
<organism evidence="1 2">
    <name type="scientific">Malus domestica</name>
    <name type="common">Apple</name>
    <name type="synonym">Pyrus malus</name>
    <dbReference type="NCBI Taxonomy" id="3750"/>
    <lineage>
        <taxon>Eukaryota</taxon>
        <taxon>Viridiplantae</taxon>
        <taxon>Streptophyta</taxon>
        <taxon>Embryophyta</taxon>
        <taxon>Tracheophyta</taxon>
        <taxon>Spermatophyta</taxon>
        <taxon>Magnoliopsida</taxon>
        <taxon>eudicotyledons</taxon>
        <taxon>Gunneridae</taxon>
        <taxon>Pentapetalae</taxon>
        <taxon>rosids</taxon>
        <taxon>fabids</taxon>
        <taxon>Rosales</taxon>
        <taxon>Rosaceae</taxon>
        <taxon>Amygdaloideae</taxon>
        <taxon>Maleae</taxon>
        <taxon>Malus</taxon>
    </lineage>
</organism>
<evidence type="ECO:0008006" key="3">
    <source>
        <dbReference type="Google" id="ProtNLM"/>
    </source>
</evidence>
<accession>A0A498KTZ3</accession>
<dbReference type="Gene3D" id="3.80.10.10">
    <property type="entry name" value="Ribonuclease Inhibitor"/>
    <property type="match status" value="1"/>
</dbReference>
<dbReference type="SUPFAM" id="SSF52047">
    <property type="entry name" value="RNI-like"/>
    <property type="match status" value="1"/>
</dbReference>
<comment type="caution">
    <text evidence="1">The sequence shown here is derived from an EMBL/GenBank/DDBJ whole genome shotgun (WGS) entry which is preliminary data.</text>
</comment>
<dbReference type="Proteomes" id="UP000290289">
    <property type="component" value="Chromosome 1"/>
</dbReference>
<evidence type="ECO:0000313" key="2">
    <source>
        <dbReference type="Proteomes" id="UP000290289"/>
    </source>
</evidence>
<dbReference type="EMBL" id="RDQH01000327">
    <property type="protein sequence ID" value="RXI09205.1"/>
    <property type="molecule type" value="Genomic_DNA"/>
</dbReference>
<name>A0A498KTZ3_MALDO</name>
<gene>
    <name evidence="1" type="ORF">DVH24_023366</name>
</gene>
<sequence length="81" mass="9031">MNSVSFPDKLPRSLGRNSKLEWVDVSTNNFNDSVPSDIYANGQLLKLMLFSNNFFDDLSISLSKLGPKGTNKMISHTCNGY</sequence>
<evidence type="ECO:0000313" key="1">
    <source>
        <dbReference type="EMBL" id="RXI09205.1"/>
    </source>
</evidence>
<keyword evidence="2" id="KW-1185">Reference proteome</keyword>
<dbReference type="InterPro" id="IPR032675">
    <property type="entry name" value="LRR_dom_sf"/>
</dbReference>
<protein>
    <recommendedName>
        <fullName evidence="3">Leucine-rich repeat-containing N-terminal plant-type domain-containing protein</fullName>
    </recommendedName>
</protein>
<reference evidence="1 2" key="1">
    <citation type="submission" date="2018-10" db="EMBL/GenBank/DDBJ databases">
        <title>A high-quality apple genome assembly.</title>
        <authorList>
            <person name="Hu J."/>
        </authorList>
    </citation>
    <scope>NUCLEOTIDE SEQUENCE [LARGE SCALE GENOMIC DNA]</scope>
    <source>
        <strain evidence="2">cv. HFTH1</strain>
        <tissue evidence="1">Young leaf</tissue>
    </source>
</reference>
<proteinExistence type="predicted"/>